<gene>
    <name evidence="2" type="ORF">DVJ77_13705</name>
</gene>
<evidence type="ECO:0000313" key="2">
    <source>
        <dbReference type="EMBL" id="RDD81338.1"/>
    </source>
</evidence>
<organism evidence="2 3">
    <name type="scientific">Dyella tabacisoli</name>
    <dbReference type="NCBI Taxonomy" id="2282381"/>
    <lineage>
        <taxon>Bacteria</taxon>
        <taxon>Pseudomonadati</taxon>
        <taxon>Pseudomonadota</taxon>
        <taxon>Gammaproteobacteria</taxon>
        <taxon>Lysobacterales</taxon>
        <taxon>Rhodanobacteraceae</taxon>
        <taxon>Dyella</taxon>
    </lineage>
</organism>
<feature type="compositionally biased region" description="Basic and acidic residues" evidence="1">
    <location>
        <begin position="1"/>
        <end position="12"/>
    </location>
</feature>
<dbReference type="EMBL" id="QQAH01000011">
    <property type="protein sequence ID" value="RDD81338.1"/>
    <property type="molecule type" value="Genomic_DNA"/>
</dbReference>
<protein>
    <submittedName>
        <fullName evidence="2">Uncharacterized protein</fullName>
    </submittedName>
</protein>
<feature type="compositionally biased region" description="Low complexity" evidence="1">
    <location>
        <begin position="33"/>
        <end position="47"/>
    </location>
</feature>
<reference evidence="2 3" key="1">
    <citation type="submission" date="2018-07" db="EMBL/GenBank/DDBJ databases">
        <title>Dyella tabacisoli L4-6T, whole genome shotgun sequence.</title>
        <authorList>
            <person name="Zhou X.-K."/>
            <person name="Li W.-J."/>
            <person name="Duan Y.-Q."/>
        </authorList>
    </citation>
    <scope>NUCLEOTIDE SEQUENCE [LARGE SCALE GENOMIC DNA]</scope>
    <source>
        <strain evidence="2 3">L4-6</strain>
    </source>
</reference>
<comment type="caution">
    <text evidence="2">The sequence shown here is derived from an EMBL/GenBank/DDBJ whole genome shotgun (WGS) entry which is preliminary data.</text>
</comment>
<sequence>MDDPKKQSESKASRKSPARSGDAMETGTDVPVDEALASDADDASTLTPAQQKHLRSHLNEAALASRIFQADEPVPYQPVSIVLQNVRANSKVFVTIRDDQAAAWSEGDGKGLVGLSFSTTRDQALYLSNFLINVREFYVQTYNDSQEILVQLYVRTAQHDLRGRVDLPPGAIATLQSRTDRTSVVGLSAFAIDF</sequence>
<feature type="region of interest" description="Disordered" evidence="1">
    <location>
        <begin position="1"/>
        <end position="48"/>
    </location>
</feature>
<dbReference type="RefSeq" id="WP_114846052.1">
    <property type="nucleotide sequence ID" value="NZ_JBHSPE010000020.1"/>
</dbReference>
<keyword evidence="3" id="KW-1185">Reference proteome</keyword>
<dbReference type="OrthoDB" id="9157260at2"/>
<evidence type="ECO:0000256" key="1">
    <source>
        <dbReference type="SAM" id="MobiDB-lite"/>
    </source>
</evidence>
<proteinExistence type="predicted"/>
<evidence type="ECO:0000313" key="3">
    <source>
        <dbReference type="Proteomes" id="UP000253782"/>
    </source>
</evidence>
<dbReference type="AlphaFoldDB" id="A0A369UNP5"/>
<name>A0A369UNP5_9GAMM</name>
<accession>A0A369UNP5</accession>
<dbReference type="Proteomes" id="UP000253782">
    <property type="component" value="Unassembled WGS sequence"/>
</dbReference>